<protein>
    <recommendedName>
        <fullName evidence="2">Pole-localizer protein TmaR</fullName>
    </recommendedName>
</protein>
<sequence length="107" mass="12738">MSGVFEIVAQARRKNKLKRELLDNEKKVRDNRKRVDLLDNLMDYIKPNMTPDEIITIINNMKADYEDRVDDHIIKSAEISKERRDISRRIRELTEEDKQVLQGKKKA</sequence>
<reference evidence="3 6" key="2">
    <citation type="submission" date="2019-09" db="EMBL/GenBank/DDBJ databases">
        <title>Draft genome sequencing and comparative genomics of hatchery-associated Vibrios.</title>
        <authorList>
            <person name="Kehlet-Delgado H."/>
            <person name="Mueller R.S."/>
        </authorList>
    </citation>
    <scope>NUCLEOTIDE SEQUENCE [LARGE SCALE GENOMIC DNA]</scope>
    <source>
        <strain evidence="3 6">99-46-Y</strain>
    </source>
</reference>
<keyword evidence="5" id="KW-1185">Reference proteome</keyword>
<reference evidence="4 5" key="1">
    <citation type="submission" date="2018-12" db="EMBL/GenBank/DDBJ databases">
        <title>Genomic taxonomy of the Vibrionaceae family.</title>
        <authorList>
            <person name="Gomez-Gil B."/>
            <person name="Enciso-Ibarra K."/>
        </authorList>
    </citation>
    <scope>NUCLEOTIDE SEQUENCE [LARGE SCALE GENOMIC DNA]</scope>
    <source>
        <strain evidence="4 5">CAIM 594</strain>
    </source>
</reference>
<evidence type="ECO:0000313" key="5">
    <source>
        <dbReference type="Proteomes" id="UP000269041"/>
    </source>
</evidence>
<dbReference type="RefSeq" id="WP_125323065.1">
    <property type="nucleotide sequence ID" value="NZ_AP024890.1"/>
</dbReference>
<name>A0A3R9DXS7_9VIBR</name>
<dbReference type="NCBIfam" id="NF003844">
    <property type="entry name" value="PRK05423.1"/>
    <property type="match status" value="1"/>
</dbReference>
<dbReference type="Proteomes" id="UP000269041">
    <property type="component" value="Unassembled WGS sequence"/>
</dbReference>
<evidence type="ECO:0000313" key="4">
    <source>
        <dbReference type="EMBL" id="RSD29704.1"/>
    </source>
</evidence>
<comment type="subcellular location">
    <subcellularLocation>
        <location evidence="2">Cytoplasm</location>
    </subcellularLocation>
</comment>
<keyword evidence="1 2" id="KW-0963">Cytoplasm</keyword>
<evidence type="ECO:0000313" key="3">
    <source>
        <dbReference type="EMBL" id="NOH71377.1"/>
    </source>
</evidence>
<evidence type="ECO:0000256" key="1">
    <source>
        <dbReference type="ARBA" id="ARBA00022490"/>
    </source>
</evidence>
<dbReference type="Proteomes" id="UP000565719">
    <property type="component" value="Unassembled WGS sequence"/>
</dbReference>
<evidence type="ECO:0000256" key="2">
    <source>
        <dbReference type="HAMAP-Rule" id="MF_00683"/>
    </source>
</evidence>
<dbReference type="EMBL" id="VTXC01000018">
    <property type="protein sequence ID" value="NOH71377.1"/>
    <property type="molecule type" value="Genomic_DNA"/>
</dbReference>
<proteinExistence type="inferred from homology"/>
<dbReference type="InterPro" id="IPR007458">
    <property type="entry name" value="DUF496"/>
</dbReference>
<dbReference type="OrthoDB" id="90485at2"/>
<gene>
    <name evidence="2" type="primary">tmaR</name>
    <name evidence="4" type="ORF">EJA03_17700</name>
    <name evidence="3" type="ORF">F0225_08525</name>
</gene>
<dbReference type="EMBL" id="RSFA01000116">
    <property type="protein sequence ID" value="RSD29704.1"/>
    <property type="molecule type" value="Genomic_DNA"/>
</dbReference>
<comment type="function">
    <text evidence="2">Pole-localizer protein involved in the regulation of several cellular processes.</text>
</comment>
<organism evidence="4 5">
    <name type="scientific">Vibrio pectenicida</name>
    <dbReference type="NCBI Taxonomy" id="62763"/>
    <lineage>
        <taxon>Bacteria</taxon>
        <taxon>Pseudomonadati</taxon>
        <taxon>Pseudomonadota</taxon>
        <taxon>Gammaproteobacteria</taxon>
        <taxon>Vibrionales</taxon>
        <taxon>Vibrionaceae</taxon>
        <taxon>Vibrio</taxon>
    </lineage>
</organism>
<dbReference type="GO" id="GO:0005829">
    <property type="term" value="C:cytosol"/>
    <property type="evidence" value="ECO:0007669"/>
    <property type="project" value="TreeGrafter"/>
</dbReference>
<dbReference type="AlphaFoldDB" id="A0A3R9DXS7"/>
<accession>A0A3R9DXS7</accession>
<dbReference type="GO" id="GO:0032880">
    <property type="term" value="P:regulation of protein localization"/>
    <property type="evidence" value="ECO:0007669"/>
    <property type="project" value="UniProtKB-UniRule"/>
</dbReference>
<dbReference type="PIRSF" id="PIRSF028773">
    <property type="entry name" value="UCP028773"/>
    <property type="match status" value="1"/>
</dbReference>
<comment type="similarity">
    <text evidence="2">Belongs to the pole-localizer TmaR family.</text>
</comment>
<dbReference type="Pfam" id="PF04363">
    <property type="entry name" value="DUF496"/>
    <property type="match status" value="1"/>
</dbReference>
<comment type="caution">
    <text evidence="4">The sequence shown here is derived from an EMBL/GenBank/DDBJ whole genome shotgun (WGS) entry which is preliminary data.</text>
</comment>
<dbReference type="HAMAP" id="MF_00683">
    <property type="entry name" value="UPF0265"/>
    <property type="match status" value="1"/>
</dbReference>
<evidence type="ECO:0000313" key="6">
    <source>
        <dbReference type="Proteomes" id="UP000565719"/>
    </source>
</evidence>
<dbReference type="PANTHER" id="PTHR39591:SF1">
    <property type="entry name" value="UPF0265 PROTEIN YEEX"/>
    <property type="match status" value="1"/>
</dbReference>
<dbReference type="PANTHER" id="PTHR39591">
    <property type="entry name" value="UPF0265 PROTEIN YEEX"/>
    <property type="match status" value="1"/>
</dbReference>